<proteinExistence type="predicted"/>
<evidence type="ECO:0000313" key="3">
    <source>
        <dbReference type="EMBL" id="KAF5700626.1"/>
    </source>
</evidence>
<comment type="caution">
    <text evidence="3">The sequence shown here is derived from an EMBL/GenBank/DDBJ whole genome shotgun (WGS) entry which is preliminary data.</text>
</comment>
<accession>A0A8H5XW66</accession>
<name>A0A8H5XW66_9HYPO</name>
<keyword evidence="2" id="KW-0812">Transmembrane</keyword>
<keyword evidence="4" id="KW-1185">Reference proteome</keyword>
<evidence type="ECO:0000313" key="4">
    <source>
        <dbReference type="Proteomes" id="UP000544331"/>
    </source>
</evidence>
<dbReference type="OrthoDB" id="4977079at2759"/>
<keyword evidence="2" id="KW-0472">Membrane</keyword>
<feature type="transmembrane region" description="Helical" evidence="2">
    <location>
        <begin position="20"/>
        <end position="39"/>
    </location>
</feature>
<evidence type="ECO:0000256" key="2">
    <source>
        <dbReference type="SAM" id="Phobius"/>
    </source>
</evidence>
<dbReference type="EMBL" id="JAAOAN010000720">
    <property type="protein sequence ID" value="KAF5700626.1"/>
    <property type="molecule type" value="Genomic_DNA"/>
</dbReference>
<reference evidence="3 4" key="1">
    <citation type="submission" date="2020-05" db="EMBL/GenBank/DDBJ databases">
        <title>Identification and distribution of gene clusters putatively required for synthesis of sphingolipid metabolism inhibitors in phylogenetically diverse species of the filamentous fungus Fusarium.</title>
        <authorList>
            <person name="Kim H.-S."/>
            <person name="Busman M."/>
            <person name="Brown D.W."/>
            <person name="Divon H."/>
            <person name="Uhlig S."/>
            <person name="Proctor R.H."/>
        </authorList>
    </citation>
    <scope>NUCLEOTIDE SEQUENCE [LARGE SCALE GENOMIC DNA]</scope>
    <source>
        <strain evidence="3 4">NRRL 66235</strain>
    </source>
</reference>
<gene>
    <name evidence="3" type="ORF">FMUND_14256</name>
</gene>
<evidence type="ECO:0000256" key="1">
    <source>
        <dbReference type="SAM" id="MobiDB-lite"/>
    </source>
</evidence>
<organism evidence="3 4">
    <name type="scientific">Fusarium mundagurra</name>
    <dbReference type="NCBI Taxonomy" id="1567541"/>
    <lineage>
        <taxon>Eukaryota</taxon>
        <taxon>Fungi</taxon>
        <taxon>Dikarya</taxon>
        <taxon>Ascomycota</taxon>
        <taxon>Pezizomycotina</taxon>
        <taxon>Sordariomycetes</taxon>
        <taxon>Hypocreomycetidae</taxon>
        <taxon>Hypocreales</taxon>
        <taxon>Nectriaceae</taxon>
        <taxon>Fusarium</taxon>
        <taxon>Fusarium fujikuroi species complex</taxon>
    </lineage>
</organism>
<keyword evidence="2" id="KW-1133">Transmembrane helix</keyword>
<dbReference type="AlphaFoldDB" id="A0A8H5XW66"/>
<protein>
    <submittedName>
        <fullName evidence="3">Uncharacterized protein</fullName>
    </submittedName>
</protein>
<feature type="compositionally biased region" description="Basic and acidic residues" evidence="1">
    <location>
        <begin position="230"/>
        <end position="240"/>
    </location>
</feature>
<dbReference type="Proteomes" id="UP000544331">
    <property type="component" value="Unassembled WGS sequence"/>
</dbReference>
<feature type="region of interest" description="Disordered" evidence="1">
    <location>
        <begin position="218"/>
        <end position="240"/>
    </location>
</feature>
<sequence length="240" mass="26246">MSPPKREMSYELLAKTPGLLFPLTATPVLLSLICAAVFGGSDSRPKMTKAEVEGYICEFLTECDNHFHRLSICPVHVLLVPPCACQEKSVQYYKRIASSLEDSWARPIDPEHVRAIVEATLCARAEAINKNNGLMNDIRGSNSLILLNAHILFCSFAAFKYSHSYGPVHRLFWTVNGALGSQEEATKRKETLLKQQEAKKAKSASGACSATDAAVAEESKQLASGSETNKTSEEGPKQTQ</sequence>